<feature type="region of interest" description="Disordered" evidence="1">
    <location>
        <begin position="197"/>
        <end position="219"/>
    </location>
</feature>
<evidence type="ECO:0000256" key="2">
    <source>
        <dbReference type="SAM" id="Phobius"/>
    </source>
</evidence>
<dbReference type="AlphaFoldDB" id="A0A833S2N8"/>
<protein>
    <submittedName>
        <fullName evidence="4">Uncharacterized protein</fullName>
    </submittedName>
</protein>
<feature type="transmembrane region" description="Helical" evidence="2">
    <location>
        <begin position="252"/>
        <end position="275"/>
    </location>
</feature>
<organism evidence="4 5">
    <name type="scientific">Frieseomelitta varia</name>
    <dbReference type="NCBI Taxonomy" id="561572"/>
    <lineage>
        <taxon>Eukaryota</taxon>
        <taxon>Metazoa</taxon>
        <taxon>Ecdysozoa</taxon>
        <taxon>Arthropoda</taxon>
        <taxon>Hexapoda</taxon>
        <taxon>Insecta</taxon>
        <taxon>Pterygota</taxon>
        <taxon>Neoptera</taxon>
        <taxon>Endopterygota</taxon>
        <taxon>Hymenoptera</taxon>
        <taxon>Apocrita</taxon>
        <taxon>Aculeata</taxon>
        <taxon>Apoidea</taxon>
        <taxon>Anthophila</taxon>
        <taxon>Apidae</taxon>
        <taxon>Frieseomelitta</taxon>
    </lineage>
</organism>
<feature type="region of interest" description="Disordered" evidence="1">
    <location>
        <begin position="121"/>
        <end position="166"/>
    </location>
</feature>
<keyword evidence="2" id="KW-0812">Transmembrane</keyword>
<sequence length="302" mass="33607">MFQLSVIVVLVASMFVGRTSPLMQNEEHESKVFIANITQSTDTLSNNNGKKMDLSIKATVVKKDLRTMNESNNSTLMNLTNANVSTPINENNRDKEKLNNEKQMCNSKTEQADMLHCNVIPRDNDDDESLNTTEPTTHNATTANNEIKSSTKSQVPEVPHKKEENGTDIEIVLLNNTQTTNQVPYDITLPDINHTINTNSSDVSSTNLKDSSTNETSPLPVKKAATSVSSENIAEVAKSVSRNNSKHMPSGIIALVTAISFAVAIALVYIGMIVWRRYRYGHRELLVNELEFDTNDLRHFEL</sequence>
<keyword evidence="2" id="KW-1133">Transmembrane helix</keyword>
<evidence type="ECO:0000256" key="1">
    <source>
        <dbReference type="SAM" id="MobiDB-lite"/>
    </source>
</evidence>
<gene>
    <name evidence="4" type="ORF">E2986_10678</name>
</gene>
<proteinExistence type="predicted"/>
<feature type="chain" id="PRO_5032878750" evidence="3">
    <location>
        <begin position="20"/>
        <end position="302"/>
    </location>
</feature>
<feature type="signal peptide" evidence="3">
    <location>
        <begin position="1"/>
        <end position="19"/>
    </location>
</feature>
<keyword evidence="3" id="KW-0732">Signal</keyword>
<comment type="caution">
    <text evidence="4">The sequence shown here is derived from an EMBL/GenBank/DDBJ whole genome shotgun (WGS) entry which is preliminary data.</text>
</comment>
<evidence type="ECO:0000313" key="5">
    <source>
        <dbReference type="Proteomes" id="UP000655588"/>
    </source>
</evidence>
<keyword evidence="5" id="KW-1185">Reference proteome</keyword>
<dbReference type="EMBL" id="WNWW01000314">
    <property type="protein sequence ID" value="KAF3426512.1"/>
    <property type="molecule type" value="Genomic_DNA"/>
</dbReference>
<evidence type="ECO:0000256" key="3">
    <source>
        <dbReference type="SAM" id="SignalP"/>
    </source>
</evidence>
<feature type="compositionally biased region" description="Polar residues" evidence="1">
    <location>
        <begin position="197"/>
        <end position="217"/>
    </location>
</feature>
<reference evidence="4" key="1">
    <citation type="submission" date="2019-11" db="EMBL/GenBank/DDBJ databases">
        <title>The nuclear and mitochondrial genomes of Frieseomelitta varia - a highly eusocial stingless bee (Meliponini) with a permanently sterile worker caste.</title>
        <authorList>
            <person name="Freitas F.C.P."/>
            <person name="Lourenco A.P."/>
            <person name="Nunes F.M.F."/>
            <person name="Paschoal A.R."/>
            <person name="Abreu F.C.P."/>
            <person name="Barbin F.O."/>
            <person name="Bataglia L."/>
            <person name="Cardoso-Junior C.A.M."/>
            <person name="Cervoni M.S."/>
            <person name="Silva S.R."/>
            <person name="Dalarmi F."/>
            <person name="Del Lama M.A."/>
            <person name="Depintor T.S."/>
            <person name="Ferreira K.M."/>
            <person name="Goria P.S."/>
            <person name="Jaskot M.C."/>
            <person name="Lago D.C."/>
            <person name="Luna-Lucena D."/>
            <person name="Moda L.M."/>
            <person name="Nascimento L."/>
            <person name="Pedrino M."/>
            <person name="Rabico F.O."/>
            <person name="Sanches F.C."/>
            <person name="Santos D.E."/>
            <person name="Santos C.G."/>
            <person name="Vieira J."/>
            <person name="Lopes T.F."/>
            <person name="Barchuk A.R."/>
            <person name="Hartfelder K."/>
            <person name="Simoes Z.L.P."/>
            <person name="Bitondi M.M.G."/>
            <person name="Pinheiro D.G."/>
        </authorList>
    </citation>
    <scope>NUCLEOTIDE SEQUENCE</scope>
    <source>
        <strain evidence="4">USP_RPSP 00005682</strain>
        <tissue evidence="4">Whole individual</tissue>
    </source>
</reference>
<feature type="compositionally biased region" description="Low complexity" evidence="1">
    <location>
        <begin position="131"/>
        <end position="146"/>
    </location>
</feature>
<dbReference type="Proteomes" id="UP000655588">
    <property type="component" value="Unassembled WGS sequence"/>
</dbReference>
<evidence type="ECO:0000313" key="4">
    <source>
        <dbReference type="EMBL" id="KAF3426512.1"/>
    </source>
</evidence>
<keyword evidence="2" id="KW-0472">Membrane</keyword>
<name>A0A833S2N8_9HYME</name>
<accession>A0A833S2N8</accession>